<feature type="signal peptide" evidence="1">
    <location>
        <begin position="1"/>
        <end position="28"/>
    </location>
</feature>
<keyword evidence="1" id="KW-0732">Signal</keyword>
<gene>
    <name evidence="2" type="ORF">OSC50_18860</name>
</gene>
<dbReference type="Proteomes" id="UP001164116">
    <property type="component" value="Chromosome"/>
</dbReference>
<dbReference type="EMBL" id="CP112866">
    <property type="protein sequence ID" value="UZW17438.1"/>
    <property type="molecule type" value="Genomic_DNA"/>
</dbReference>
<keyword evidence="3" id="KW-1185">Reference proteome</keyword>
<accession>A0ABY6QEF8</accession>
<evidence type="ECO:0000313" key="3">
    <source>
        <dbReference type="Proteomes" id="UP001164116"/>
    </source>
</evidence>
<organism evidence="2 3">
    <name type="scientific">Pseudomonas quebecensis</name>
    <dbReference type="NCBI Taxonomy" id="2995174"/>
    <lineage>
        <taxon>Bacteria</taxon>
        <taxon>Pseudomonadati</taxon>
        <taxon>Pseudomonadota</taxon>
        <taxon>Gammaproteobacteria</taxon>
        <taxon>Pseudomonadales</taxon>
        <taxon>Pseudomonadaceae</taxon>
        <taxon>Pseudomonas</taxon>
    </lineage>
</organism>
<evidence type="ECO:0000313" key="2">
    <source>
        <dbReference type="EMBL" id="UZW17438.1"/>
    </source>
</evidence>
<protein>
    <submittedName>
        <fullName evidence="2">Uncharacterized protein</fullName>
    </submittedName>
</protein>
<reference evidence="2" key="1">
    <citation type="submission" date="2022-11" db="EMBL/GenBank/DDBJ databases">
        <title>Taxonomic description of a new Pseudomonas species.</title>
        <authorList>
            <person name="Tambong J.T."/>
        </authorList>
    </citation>
    <scope>NUCLEOTIDE SEQUENCE</scope>
    <source>
        <strain evidence="2">S1Bt42</strain>
    </source>
</reference>
<sequence length="416" mass="45760">MNVSQSIEQCLGAGACLLLALLAMPASGVDMPIEAEFKPDPANPHLNKFENKTPNSGYCASYPTQCQSLGIFSLRAPIRFDSSQPIAALHTDPRQGAMFDAPTEWRELTVVHRQTQEQETVKIRMAGFGSSYVTENVIDLVGGGVPAAGAHGLLWTGGGWLRSAPPCTGSGLAAYTDTYYTFFWRTPVEGVCAKPARFDIPWLRYNYLDFTYELITPNPLGMSSGEYEGTYQYTLGPHQDFDMGDVMLPNDSLLTLNFTLRVEHDLKVEVPPGGNRIELVPQGGWQAWLNQGRKPARLFRDQTFTISASSRFKMQLECERVMGDTCALRNAAGHQVPLNLSVSLPNGLNRPDGSAVSRQPLLLSGAGTEQFDPRYYVNRRPGTLHFEVAREHVEAMLTQGGSTYSGQATVIWDSDL</sequence>
<evidence type="ECO:0000256" key="1">
    <source>
        <dbReference type="SAM" id="SignalP"/>
    </source>
</evidence>
<name>A0ABY6QEF8_9PSED</name>
<feature type="chain" id="PRO_5046093907" evidence="1">
    <location>
        <begin position="29"/>
        <end position="416"/>
    </location>
</feature>
<proteinExistence type="predicted"/>